<keyword evidence="4" id="KW-1133">Transmembrane helix</keyword>
<name>A0A916TEE9_9SPHN</name>
<dbReference type="PANTHER" id="PTHR43280">
    <property type="entry name" value="ARAC-FAMILY TRANSCRIPTIONAL REGULATOR"/>
    <property type="match status" value="1"/>
</dbReference>
<reference evidence="6" key="1">
    <citation type="journal article" date="2014" name="Int. J. Syst. Evol. Microbiol.">
        <title>Complete genome sequence of Corynebacterium casei LMG S-19264T (=DSM 44701T), isolated from a smear-ripened cheese.</title>
        <authorList>
            <consortium name="US DOE Joint Genome Institute (JGI-PGF)"/>
            <person name="Walter F."/>
            <person name="Albersmeier A."/>
            <person name="Kalinowski J."/>
            <person name="Ruckert C."/>
        </authorList>
    </citation>
    <scope>NUCLEOTIDE SEQUENCE</scope>
    <source>
        <strain evidence="6">CGMCC 1.15330</strain>
    </source>
</reference>
<protein>
    <submittedName>
        <fullName evidence="6">AraC family transcriptional regulator</fullName>
    </submittedName>
</protein>
<dbReference type="GO" id="GO:0043565">
    <property type="term" value="F:sequence-specific DNA binding"/>
    <property type="evidence" value="ECO:0007669"/>
    <property type="project" value="InterPro"/>
</dbReference>
<dbReference type="GO" id="GO:0003700">
    <property type="term" value="F:DNA-binding transcription factor activity"/>
    <property type="evidence" value="ECO:0007669"/>
    <property type="project" value="InterPro"/>
</dbReference>
<keyword evidence="4" id="KW-0812">Transmembrane</keyword>
<keyword evidence="1" id="KW-0805">Transcription regulation</keyword>
<evidence type="ECO:0000259" key="5">
    <source>
        <dbReference type="PROSITE" id="PS01124"/>
    </source>
</evidence>
<dbReference type="SUPFAM" id="SSF46689">
    <property type="entry name" value="Homeodomain-like"/>
    <property type="match status" value="1"/>
</dbReference>
<feature type="transmembrane region" description="Helical" evidence="4">
    <location>
        <begin position="6"/>
        <end position="26"/>
    </location>
</feature>
<dbReference type="Proteomes" id="UP000623067">
    <property type="component" value="Unassembled WGS sequence"/>
</dbReference>
<proteinExistence type="predicted"/>
<keyword evidence="4" id="KW-0472">Membrane</keyword>
<dbReference type="AlphaFoldDB" id="A0A916TEE9"/>
<dbReference type="Gene3D" id="1.10.10.60">
    <property type="entry name" value="Homeodomain-like"/>
    <property type="match status" value="2"/>
</dbReference>
<dbReference type="PROSITE" id="PS01124">
    <property type="entry name" value="HTH_ARAC_FAMILY_2"/>
    <property type="match status" value="1"/>
</dbReference>
<feature type="domain" description="HTH araC/xylS-type" evidence="5">
    <location>
        <begin position="274"/>
        <end position="362"/>
    </location>
</feature>
<gene>
    <name evidence="6" type="ORF">GCM10011380_33570</name>
</gene>
<keyword evidence="2" id="KW-0238">DNA-binding</keyword>
<evidence type="ECO:0000256" key="4">
    <source>
        <dbReference type="SAM" id="Phobius"/>
    </source>
</evidence>
<sequence length="365" mass="40630">MDLVFGWRTAVLSVAAAVLLPLAAALSTSLRNRLAARTLAALLVVMTGVFVPWLIGFAGFYDRWWWLTFAPFANALFVPPLLWLHARALTDRRWPRGGWRHLLPGAVQFTYQTIAFLLPLPLKRRWAEMSFSAGDMLLAVLLAISFAVYGTWTLRRLRLYRHALAQERSDDARFATAWLARTATVFPLLALVWAGHLLVDAVTPLGYAGLMPLYVAIAGFALYLGISGWRYLVLPFPTLDQLRIAAAPPPPTRDWHAQGRVWAARTREAGWYREEALTLRQLAGRLGSNESYVSRALNEGLGIGFSDFINSLRCEEVAALLAAGDGRGLLEIALETGFASKASFNRAFQRRYGQSPSAYRASHRT</sequence>
<evidence type="ECO:0000313" key="6">
    <source>
        <dbReference type="EMBL" id="GGB41387.1"/>
    </source>
</evidence>
<evidence type="ECO:0000256" key="1">
    <source>
        <dbReference type="ARBA" id="ARBA00023015"/>
    </source>
</evidence>
<feature type="transmembrane region" description="Helical" evidence="4">
    <location>
        <begin position="98"/>
        <end position="118"/>
    </location>
</feature>
<dbReference type="InterPro" id="IPR009057">
    <property type="entry name" value="Homeodomain-like_sf"/>
</dbReference>
<dbReference type="Pfam" id="PF12833">
    <property type="entry name" value="HTH_18"/>
    <property type="match status" value="1"/>
</dbReference>
<keyword evidence="7" id="KW-1185">Reference proteome</keyword>
<evidence type="ECO:0000256" key="2">
    <source>
        <dbReference type="ARBA" id="ARBA00023125"/>
    </source>
</evidence>
<feature type="transmembrane region" description="Helical" evidence="4">
    <location>
        <begin position="205"/>
        <end position="226"/>
    </location>
</feature>
<feature type="transmembrane region" description="Helical" evidence="4">
    <location>
        <begin position="64"/>
        <end position="86"/>
    </location>
</feature>
<dbReference type="SMART" id="SM00342">
    <property type="entry name" value="HTH_ARAC"/>
    <property type="match status" value="1"/>
</dbReference>
<evidence type="ECO:0000313" key="7">
    <source>
        <dbReference type="Proteomes" id="UP000623067"/>
    </source>
</evidence>
<feature type="transmembrane region" description="Helical" evidence="4">
    <location>
        <begin position="138"/>
        <end position="157"/>
    </location>
</feature>
<dbReference type="InterPro" id="IPR020449">
    <property type="entry name" value="Tscrpt_reg_AraC-type_HTH"/>
</dbReference>
<organism evidence="6 7">
    <name type="scientific">Sphingomonas metalli</name>
    <dbReference type="NCBI Taxonomy" id="1779358"/>
    <lineage>
        <taxon>Bacteria</taxon>
        <taxon>Pseudomonadati</taxon>
        <taxon>Pseudomonadota</taxon>
        <taxon>Alphaproteobacteria</taxon>
        <taxon>Sphingomonadales</taxon>
        <taxon>Sphingomonadaceae</taxon>
        <taxon>Sphingomonas</taxon>
    </lineage>
</organism>
<comment type="caution">
    <text evidence="6">The sequence shown here is derived from an EMBL/GenBank/DDBJ whole genome shotgun (WGS) entry which is preliminary data.</text>
</comment>
<dbReference type="RefSeq" id="WP_229664671.1">
    <property type="nucleotide sequence ID" value="NZ_BMIH01000005.1"/>
</dbReference>
<dbReference type="PRINTS" id="PR00032">
    <property type="entry name" value="HTHARAC"/>
</dbReference>
<reference evidence="6" key="2">
    <citation type="submission" date="2020-09" db="EMBL/GenBank/DDBJ databases">
        <authorList>
            <person name="Sun Q."/>
            <person name="Zhou Y."/>
        </authorList>
    </citation>
    <scope>NUCLEOTIDE SEQUENCE</scope>
    <source>
        <strain evidence="6">CGMCC 1.15330</strain>
    </source>
</reference>
<accession>A0A916TEE9</accession>
<feature type="transmembrane region" description="Helical" evidence="4">
    <location>
        <begin position="178"/>
        <end position="199"/>
    </location>
</feature>
<dbReference type="EMBL" id="BMIH01000005">
    <property type="protein sequence ID" value="GGB41387.1"/>
    <property type="molecule type" value="Genomic_DNA"/>
</dbReference>
<dbReference type="InterPro" id="IPR018060">
    <property type="entry name" value="HTH_AraC"/>
</dbReference>
<keyword evidence="3" id="KW-0804">Transcription</keyword>
<evidence type="ECO:0000256" key="3">
    <source>
        <dbReference type="ARBA" id="ARBA00023163"/>
    </source>
</evidence>
<feature type="transmembrane region" description="Helical" evidence="4">
    <location>
        <begin position="38"/>
        <end position="58"/>
    </location>
</feature>
<dbReference type="PANTHER" id="PTHR43280:SF28">
    <property type="entry name" value="HTH-TYPE TRANSCRIPTIONAL ACTIVATOR RHAS"/>
    <property type="match status" value="1"/>
</dbReference>